<comment type="caution">
    <text evidence="1">The sequence shown here is derived from an EMBL/GenBank/DDBJ whole genome shotgun (WGS) entry which is preliminary data.</text>
</comment>
<dbReference type="Proteomes" id="UP001055013">
    <property type="component" value="Unassembled WGS sequence"/>
</dbReference>
<sequence>MKTRNIIGALVVGVLLVAAPGAQADWIPVVNNYSLSTEHIGINGPMRTVFVRLDKPGMQNGKRYAYMVVRQEVNCNDWTMSVLSIAKYDKSGKAVDSATVPRAYQVGIQIFPETNGDVLAKRVCAISSQENLQEIKVLGEFGDDKTRAEMAALQSVEGKSAPPTPAAGADSTSPGYSEKVQRRVRPNIVWAGETAGLETIVSVRCASTGTLLSATIRRSSGNEQWDQTALRAVQRSDPMPVDVNGQAPASFTIPLRPAGG</sequence>
<protein>
    <submittedName>
        <fullName evidence="1">Uncharacterized protein</fullName>
    </submittedName>
</protein>
<evidence type="ECO:0000313" key="2">
    <source>
        <dbReference type="Proteomes" id="UP001055013"/>
    </source>
</evidence>
<evidence type="ECO:0000313" key="1">
    <source>
        <dbReference type="EMBL" id="GJH18473.1"/>
    </source>
</evidence>
<reference evidence="1" key="1">
    <citation type="submission" date="2021-09" db="EMBL/GenBank/DDBJ databases">
        <title>Isolation and characterization of 3-chlorobenzoate degrading bacteria from soils in Shizuoka.</title>
        <authorList>
            <person name="Ifat A."/>
            <person name="Ogawa N."/>
            <person name="Kimbara K."/>
            <person name="Moriuchi R."/>
            <person name="Dohra H."/>
            <person name="Shintani M."/>
        </authorList>
    </citation>
    <scope>NUCLEOTIDE SEQUENCE</scope>
    <source>
        <strain evidence="1">19CS2-2</strain>
    </source>
</reference>
<proteinExistence type="predicted"/>
<name>A0ACB5QUG6_9BURK</name>
<keyword evidence="2" id="KW-1185">Reference proteome</keyword>
<dbReference type="EMBL" id="BPUR01000009">
    <property type="protein sequence ID" value="GJH18473.1"/>
    <property type="molecule type" value="Genomic_DNA"/>
</dbReference>
<accession>A0ACB5QUG6</accession>
<gene>
    <name evidence="1" type="ORF">CBA19CS22_18045</name>
</gene>
<organism evidence="1 2">
    <name type="scientific">Caballeronia novacaledonica</name>
    <dbReference type="NCBI Taxonomy" id="1544861"/>
    <lineage>
        <taxon>Bacteria</taxon>
        <taxon>Pseudomonadati</taxon>
        <taxon>Pseudomonadota</taxon>
        <taxon>Betaproteobacteria</taxon>
        <taxon>Burkholderiales</taxon>
        <taxon>Burkholderiaceae</taxon>
        <taxon>Caballeronia</taxon>
    </lineage>
</organism>